<dbReference type="Pfam" id="PF07686">
    <property type="entry name" value="V-set"/>
    <property type="match status" value="1"/>
</dbReference>
<keyword evidence="5" id="KW-0393">Immunoglobulin domain</keyword>
<dbReference type="EMBL" id="BEZZ01002545">
    <property type="protein sequence ID" value="GCC16654.1"/>
    <property type="molecule type" value="Genomic_DNA"/>
</dbReference>
<comment type="caution">
    <text evidence="9">The sequence shown here is derived from an EMBL/GenBank/DDBJ whole genome shotgun (WGS) entry which is preliminary data.</text>
</comment>
<dbReference type="SMART" id="SM00406">
    <property type="entry name" value="IGv"/>
    <property type="match status" value="1"/>
</dbReference>
<keyword evidence="1 7" id="KW-0732">Signal</keyword>
<evidence type="ECO:0000256" key="2">
    <source>
        <dbReference type="ARBA" id="ARBA00022859"/>
    </source>
</evidence>
<dbReference type="OrthoDB" id="8741746at2759"/>
<evidence type="ECO:0000256" key="5">
    <source>
        <dbReference type="ARBA" id="ARBA00023319"/>
    </source>
</evidence>
<dbReference type="InterPro" id="IPR007110">
    <property type="entry name" value="Ig-like_dom"/>
</dbReference>
<evidence type="ECO:0000256" key="1">
    <source>
        <dbReference type="ARBA" id="ARBA00022729"/>
    </source>
</evidence>
<dbReference type="SMART" id="SM00409">
    <property type="entry name" value="IG"/>
    <property type="match status" value="1"/>
</dbReference>
<dbReference type="SUPFAM" id="SSF48726">
    <property type="entry name" value="Immunoglobulin"/>
    <property type="match status" value="1"/>
</dbReference>
<evidence type="ECO:0000256" key="7">
    <source>
        <dbReference type="SAM" id="SignalP"/>
    </source>
</evidence>
<name>A0A401RET6_CHIPU</name>
<dbReference type="InterPro" id="IPR013783">
    <property type="entry name" value="Ig-like_fold"/>
</dbReference>
<feature type="domain" description="Ig-like" evidence="8">
    <location>
        <begin position="14"/>
        <end position="104"/>
    </location>
</feature>
<dbReference type="PANTHER" id="PTHR19343:SF13">
    <property type="entry name" value="T CELL RECEPTOR ALPHA VARIABLE 21"/>
    <property type="match status" value="1"/>
</dbReference>
<accession>A0A401RET6</accession>
<protein>
    <recommendedName>
        <fullName evidence="8">Ig-like domain-containing protein</fullName>
    </recommendedName>
</protein>
<dbReference type="GO" id="GO:0042605">
    <property type="term" value="F:peptide antigen binding"/>
    <property type="evidence" value="ECO:0007669"/>
    <property type="project" value="TreeGrafter"/>
</dbReference>
<feature type="signal peptide" evidence="7">
    <location>
        <begin position="1"/>
        <end position="18"/>
    </location>
</feature>
<dbReference type="InterPro" id="IPR051006">
    <property type="entry name" value="TCR_variable_domain"/>
</dbReference>
<keyword evidence="10" id="KW-1185">Reference proteome</keyword>
<dbReference type="PANTHER" id="PTHR19343">
    <property type="entry name" value="T CELL RECEPTOR ALPHA VARIABLE 1-2"/>
    <property type="match status" value="1"/>
</dbReference>
<evidence type="ECO:0000313" key="10">
    <source>
        <dbReference type="Proteomes" id="UP000287033"/>
    </source>
</evidence>
<dbReference type="InterPro" id="IPR003599">
    <property type="entry name" value="Ig_sub"/>
</dbReference>
<dbReference type="InterPro" id="IPR036179">
    <property type="entry name" value="Ig-like_dom_sf"/>
</dbReference>
<dbReference type="PROSITE" id="PS50835">
    <property type="entry name" value="IG_LIKE"/>
    <property type="match status" value="1"/>
</dbReference>
<sequence length="148" mass="17009">MNIFLFSCLLTWLPNVFTAWVEQTPRTLTKETGESLTINCVLKDASYALRGTSWYLTKLNATTWSRISIGGRYSETVNKGLKSFSLRIRDLRVEDSGAYHCEANVDHSNKPDLPPRQQHLQIVHEVNWPCFVMSTLNIHFEAIIYDTD</sequence>
<dbReference type="AlphaFoldDB" id="A0A401RET6"/>
<dbReference type="Proteomes" id="UP000287033">
    <property type="component" value="Unassembled WGS sequence"/>
</dbReference>
<reference evidence="9 10" key="1">
    <citation type="journal article" date="2018" name="Nat. Ecol. Evol.">
        <title>Shark genomes provide insights into elasmobranch evolution and the origin of vertebrates.</title>
        <authorList>
            <person name="Hara Y"/>
            <person name="Yamaguchi K"/>
            <person name="Onimaru K"/>
            <person name="Kadota M"/>
            <person name="Koyanagi M"/>
            <person name="Keeley SD"/>
            <person name="Tatsumi K"/>
            <person name="Tanaka K"/>
            <person name="Motone F"/>
            <person name="Kageyama Y"/>
            <person name="Nozu R"/>
            <person name="Adachi N"/>
            <person name="Nishimura O"/>
            <person name="Nakagawa R"/>
            <person name="Tanegashima C"/>
            <person name="Kiyatake I"/>
            <person name="Matsumoto R"/>
            <person name="Murakumo K"/>
            <person name="Nishida K"/>
            <person name="Terakita A"/>
            <person name="Kuratani S"/>
            <person name="Sato K"/>
            <person name="Hyodo S Kuraku.S."/>
        </authorList>
    </citation>
    <scope>NUCLEOTIDE SEQUENCE [LARGE SCALE GENOMIC DNA]</scope>
</reference>
<dbReference type="CDD" id="cd00099">
    <property type="entry name" value="IgV"/>
    <property type="match status" value="1"/>
</dbReference>
<dbReference type="InterPro" id="IPR013106">
    <property type="entry name" value="Ig_V-set"/>
</dbReference>
<dbReference type="GO" id="GO:0042101">
    <property type="term" value="C:T cell receptor complex"/>
    <property type="evidence" value="ECO:0007669"/>
    <property type="project" value="UniProtKB-KW"/>
</dbReference>
<evidence type="ECO:0000256" key="6">
    <source>
        <dbReference type="ARBA" id="ARBA00043266"/>
    </source>
</evidence>
<feature type="chain" id="PRO_5019185651" description="Ig-like domain-containing protein" evidence="7">
    <location>
        <begin position="19"/>
        <end position="148"/>
    </location>
</feature>
<organism evidence="9 10">
    <name type="scientific">Chiloscyllium punctatum</name>
    <name type="common">Brownbanded bambooshark</name>
    <name type="synonym">Hemiscyllium punctatum</name>
    <dbReference type="NCBI Taxonomy" id="137246"/>
    <lineage>
        <taxon>Eukaryota</taxon>
        <taxon>Metazoa</taxon>
        <taxon>Chordata</taxon>
        <taxon>Craniata</taxon>
        <taxon>Vertebrata</taxon>
        <taxon>Chondrichthyes</taxon>
        <taxon>Elasmobranchii</taxon>
        <taxon>Galeomorphii</taxon>
        <taxon>Galeoidea</taxon>
        <taxon>Orectolobiformes</taxon>
        <taxon>Hemiscylliidae</taxon>
        <taxon>Chiloscyllium</taxon>
    </lineage>
</organism>
<proteinExistence type="predicted"/>
<gene>
    <name evidence="9" type="ORF">chiPu_0020361</name>
</gene>
<dbReference type="GO" id="GO:0002250">
    <property type="term" value="P:adaptive immune response"/>
    <property type="evidence" value="ECO:0007669"/>
    <property type="project" value="UniProtKB-KW"/>
</dbReference>
<evidence type="ECO:0000259" key="8">
    <source>
        <dbReference type="PROSITE" id="PS50835"/>
    </source>
</evidence>
<keyword evidence="2" id="KW-0391">Immunity</keyword>
<evidence type="ECO:0000313" key="9">
    <source>
        <dbReference type="EMBL" id="GCC16654.1"/>
    </source>
</evidence>
<evidence type="ECO:0000256" key="3">
    <source>
        <dbReference type="ARBA" id="ARBA00023130"/>
    </source>
</evidence>
<dbReference type="SMR" id="A0A401RET6"/>
<keyword evidence="3" id="KW-1064">Adaptive immunity</keyword>
<dbReference type="Gene3D" id="2.60.40.10">
    <property type="entry name" value="Immunoglobulins"/>
    <property type="match status" value="1"/>
</dbReference>
<keyword evidence="4" id="KW-0675">Receptor</keyword>
<evidence type="ECO:0000256" key="4">
    <source>
        <dbReference type="ARBA" id="ARBA00023170"/>
    </source>
</evidence>
<keyword evidence="6" id="KW-1279">T cell receptor</keyword>